<reference evidence="3 4" key="1">
    <citation type="submission" date="2019-06" db="EMBL/GenBank/DDBJ databases">
        <title>Description of Kitasatospora acidophila sp. nov. isolated from pine grove soil, and reclassification of Streptomyces novaecaesareae to Kitasatospora novaeceasareae comb. nov.</title>
        <authorList>
            <person name="Kim M.J."/>
        </authorList>
    </citation>
    <scope>NUCLEOTIDE SEQUENCE [LARGE SCALE GENOMIC DNA]</scope>
    <source>
        <strain evidence="3 4">MMS16-CNU292</strain>
    </source>
</reference>
<evidence type="ECO:0000313" key="4">
    <source>
        <dbReference type="Proteomes" id="UP000319103"/>
    </source>
</evidence>
<keyword evidence="2" id="KW-0812">Transmembrane</keyword>
<sequence length="196" mass="21213">MTYQPPLQPTAKGPLVVWAKVAICLVPLVTLTFFSFVPAVVLAARRKRTVDVVGAVVVAVTEMVMMVCAVVSGKATSGPANTAGVCLVLLLIFGTPIHFLLMDRRAVWERGRPEPAPGYPYPQPYGAYPQPVAGYAPAPPVQHRPVVQDRPPVQDRLPVQDRPPVQEQSPVAPSAPTDDLRELGELLRRQAGGDRR</sequence>
<evidence type="ECO:0000256" key="2">
    <source>
        <dbReference type="SAM" id="Phobius"/>
    </source>
</evidence>
<organism evidence="3 4">
    <name type="scientific">Kitasatospora acidiphila</name>
    <dbReference type="NCBI Taxonomy" id="2567942"/>
    <lineage>
        <taxon>Bacteria</taxon>
        <taxon>Bacillati</taxon>
        <taxon>Actinomycetota</taxon>
        <taxon>Actinomycetes</taxon>
        <taxon>Kitasatosporales</taxon>
        <taxon>Streptomycetaceae</taxon>
        <taxon>Kitasatospora</taxon>
    </lineage>
</organism>
<evidence type="ECO:0000256" key="1">
    <source>
        <dbReference type="SAM" id="MobiDB-lite"/>
    </source>
</evidence>
<proteinExistence type="predicted"/>
<dbReference type="AlphaFoldDB" id="A0A540W3S0"/>
<feature type="region of interest" description="Disordered" evidence="1">
    <location>
        <begin position="133"/>
        <end position="196"/>
    </location>
</feature>
<protein>
    <submittedName>
        <fullName evidence="3">Uncharacterized protein</fullName>
    </submittedName>
</protein>
<keyword evidence="2" id="KW-0472">Membrane</keyword>
<dbReference type="RefSeq" id="WP_141634295.1">
    <property type="nucleotide sequence ID" value="NZ_VIGB01000003.1"/>
</dbReference>
<gene>
    <name evidence="3" type="ORF">E6W39_17385</name>
</gene>
<feature type="transmembrane region" description="Helical" evidence="2">
    <location>
        <begin position="15"/>
        <end position="40"/>
    </location>
</feature>
<feature type="compositionally biased region" description="Basic and acidic residues" evidence="1">
    <location>
        <begin position="178"/>
        <end position="196"/>
    </location>
</feature>
<keyword evidence="2" id="KW-1133">Transmembrane helix</keyword>
<accession>A0A540W3S0</accession>
<name>A0A540W3S0_9ACTN</name>
<dbReference type="EMBL" id="VIGB01000003">
    <property type="protein sequence ID" value="TQF03680.1"/>
    <property type="molecule type" value="Genomic_DNA"/>
</dbReference>
<evidence type="ECO:0000313" key="3">
    <source>
        <dbReference type="EMBL" id="TQF03680.1"/>
    </source>
</evidence>
<dbReference type="Proteomes" id="UP000319103">
    <property type="component" value="Unassembled WGS sequence"/>
</dbReference>
<keyword evidence="4" id="KW-1185">Reference proteome</keyword>
<feature type="transmembrane region" description="Helical" evidence="2">
    <location>
        <begin position="79"/>
        <end position="102"/>
    </location>
</feature>
<comment type="caution">
    <text evidence="3">The sequence shown here is derived from an EMBL/GenBank/DDBJ whole genome shotgun (WGS) entry which is preliminary data.</text>
</comment>
<feature type="transmembrane region" description="Helical" evidence="2">
    <location>
        <begin position="52"/>
        <end position="73"/>
    </location>
</feature>